<feature type="signal peptide" evidence="1">
    <location>
        <begin position="1"/>
        <end position="19"/>
    </location>
</feature>
<reference evidence="2 3" key="1">
    <citation type="submission" date="2023-05" db="EMBL/GenBank/DDBJ databases">
        <title>Sedimentitalea sp. nov. JM2-8.</title>
        <authorList>
            <person name="Huang J."/>
        </authorList>
    </citation>
    <scope>NUCLEOTIDE SEQUENCE [LARGE SCALE GENOMIC DNA]</scope>
    <source>
        <strain evidence="2 3">JM2-8</strain>
    </source>
</reference>
<comment type="caution">
    <text evidence="2">The sequence shown here is derived from an EMBL/GenBank/DDBJ whole genome shotgun (WGS) entry which is preliminary data.</text>
</comment>
<gene>
    <name evidence="2" type="ORF">QO034_22865</name>
</gene>
<organism evidence="2 3">
    <name type="scientific">Sedimentitalea xiamensis</name>
    <dbReference type="NCBI Taxonomy" id="3050037"/>
    <lineage>
        <taxon>Bacteria</taxon>
        <taxon>Pseudomonadati</taxon>
        <taxon>Pseudomonadota</taxon>
        <taxon>Alphaproteobacteria</taxon>
        <taxon>Rhodobacterales</taxon>
        <taxon>Paracoccaceae</taxon>
        <taxon>Sedimentitalea</taxon>
    </lineage>
</organism>
<dbReference type="Proteomes" id="UP001227126">
    <property type="component" value="Unassembled WGS sequence"/>
</dbReference>
<name>A0ABT7FMD8_9RHOB</name>
<dbReference type="EMBL" id="JASNJE010000063">
    <property type="protein sequence ID" value="MDK3075899.1"/>
    <property type="molecule type" value="Genomic_DNA"/>
</dbReference>
<dbReference type="RefSeq" id="WP_284487810.1">
    <property type="nucleotide sequence ID" value="NZ_JASNJE010000063.1"/>
</dbReference>
<proteinExistence type="predicted"/>
<keyword evidence="1" id="KW-0732">Signal</keyword>
<sequence>MHRPLALFALLAAAAPLHADVSPEAAAAALTDCRVELAADDMDALAKTVETIRGWGDIHDPTIRIAADFCLEVAAPKLAAAGIGQAPEVEAPATSAPVDARLQRYLDRATADGADMGAIAAEIASDKAFTPAAGAAREALEAAVLAYARPLPAAQAEANRVAYAALARIDPENATYGAKVQHYKDAKHTTGKRVLKSLIKTTEDFDGSSWSRHPSSPRYQDTRDYVTLYLLDDGKGKKSLELFLNYTSNDGWLFVSSASLNIDGDEISMPTARWFRDNDTEIWEYAGFQGPKMIDLARRIGDAKRVVVRFYGDEFYDDHVISSTEKKVIREMLAAWDYLQAG</sequence>
<evidence type="ECO:0000313" key="3">
    <source>
        <dbReference type="Proteomes" id="UP001227126"/>
    </source>
</evidence>
<accession>A0ABT7FMD8</accession>
<evidence type="ECO:0000256" key="1">
    <source>
        <dbReference type="SAM" id="SignalP"/>
    </source>
</evidence>
<feature type="chain" id="PRO_5046115843" evidence="1">
    <location>
        <begin position="20"/>
        <end position="342"/>
    </location>
</feature>
<evidence type="ECO:0000313" key="2">
    <source>
        <dbReference type="EMBL" id="MDK3075899.1"/>
    </source>
</evidence>
<protein>
    <submittedName>
        <fullName evidence="2">Uncharacterized protein</fullName>
    </submittedName>
</protein>
<keyword evidence="3" id="KW-1185">Reference proteome</keyword>